<evidence type="ECO:0000313" key="2">
    <source>
        <dbReference type="EMBL" id="GGH91634.1"/>
    </source>
</evidence>
<dbReference type="Proteomes" id="UP000637774">
    <property type="component" value="Unassembled WGS sequence"/>
</dbReference>
<feature type="transmembrane region" description="Helical" evidence="1">
    <location>
        <begin position="51"/>
        <end position="73"/>
    </location>
</feature>
<gene>
    <name evidence="2" type="ORF">GCM10011495_40180</name>
</gene>
<keyword evidence="1" id="KW-1133">Transmembrane helix</keyword>
<evidence type="ECO:0000256" key="1">
    <source>
        <dbReference type="SAM" id="Phobius"/>
    </source>
</evidence>
<evidence type="ECO:0000313" key="3">
    <source>
        <dbReference type="Proteomes" id="UP000637774"/>
    </source>
</evidence>
<protein>
    <submittedName>
        <fullName evidence="2">Uncharacterized protein</fullName>
    </submittedName>
</protein>
<feature type="transmembrane region" description="Helical" evidence="1">
    <location>
        <begin position="20"/>
        <end position="45"/>
    </location>
</feature>
<dbReference type="RefSeq" id="WP_188563890.1">
    <property type="nucleotide sequence ID" value="NZ_BMGY01000080.1"/>
</dbReference>
<accession>A0ABQ2ALP1</accession>
<keyword evidence="1" id="KW-0812">Transmembrane</keyword>
<dbReference type="EMBL" id="BMGY01000080">
    <property type="protein sequence ID" value="GGH91634.1"/>
    <property type="molecule type" value="Genomic_DNA"/>
</dbReference>
<organism evidence="2 3">
    <name type="scientific">Hymenobacter frigidus</name>
    <dbReference type="NCBI Taxonomy" id="1524095"/>
    <lineage>
        <taxon>Bacteria</taxon>
        <taxon>Pseudomonadati</taxon>
        <taxon>Bacteroidota</taxon>
        <taxon>Cytophagia</taxon>
        <taxon>Cytophagales</taxon>
        <taxon>Hymenobacteraceae</taxon>
        <taxon>Hymenobacter</taxon>
    </lineage>
</organism>
<comment type="caution">
    <text evidence="2">The sequence shown here is derived from an EMBL/GenBank/DDBJ whole genome shotgun (WGS) entry which is preliminary data.</text>
</comment>
<keyword evidence="3" id="KW-1185">Reference proteome</keyword>
<proteinExistence type="predicted"/>
<reference evidence="3" key="1">
    <citation type="journal article" date="2019" name="Int. J. Syst. Evol. Microbiol.">
        <title>The Global Catalogue of Microorganisms (GCM) 10K type strain sequencing project: providing services to taxonomists for standard genome sequencing and annotation.</title>
        <authorList>
            <consortium name="The Broad Institute Genomics Platform"/>
            <consortium name="The Broad Institute Genome Sequencing Center for Infectious Disease"/>
            <person name="Wu L."/>
            <person name="Ma J."/>
        </authorList>
    </citation>
    <scope>NUCLEOTIDE SEQUENCE [LARGE SCALE GENOMIC DNA]</scope>
    <source>
        <strain evidence="3">CGMCC 1.14966</strain>
    </source>
</reference>
<name>A0ABQ2ALP1_9BACT</name>
<sequence length="113" mass="11611">MSASWFARLTLPSQPLGLRLLVLALSIGGLGAAVTSAGVLGYVAVISGQSGLLTAWMTLEAVLLMAATGHAALRRARRGLGIFLLLAACAVAVVLLFWSLFVVVVTGMLFGGK</sequence>
<feature type="transmembrane region" description="Helical" evidence="1">
    <location>
        <begin position="80"/>
        <end position="110"/>
    </location>
</feature>
<keyword evidence="1" id="KW-0472">Membrane</keyword>